<feature type="domain" description="GIY-YIG catalytic" evidence="2">
    <location>
        <begin position="195"/>
        <end position="339"/>
    </location>
</feature>
<dbReference type="RefSeq" id="WP_152199472.1">
    <property type="nucleotide sequence ID" value="NZ_VUKF01000001.1"/>
</dbReference>
<reference evidence="3 4" key="1">
    <citation type="submission" date="2019-10" db="EMBL/GenBank/DDBJ databases">
        <title>Georgenia wutianyii sp. nov. and Georgenia yuyongxinii sp. nov. isolated from plateau pika (Ochotona curzoniae) in the Qinghai-Tibet plateau of China.</title>
        <authorList>
            <person name="Tian Z."/>
        </authorList>
    </citation>
    <scope>NUCLEOTIDE SEQUENCE [LARGE SCALE GENOMIC DNA]</scope>
    <source>
        <strain evidence="3 4">DSM 21501</strain>
    </source>
</reference>
<sequence>MGDGSVDRPVGGKPAFVAAHGIVAASDLTFDEAYGLARMVLELRGPVPVSRKRSAQLPHAVIRRLTEKGFVEQLGQSQLTEWIEVQMVRNLAAGSHGDYSAVRRGRGADERTQWFAVPTEAGSALVYGAMPEENTSATSPAEPPADASTRSDGARGPQADLLARSSPVDVAAALRSTPATKARDVTRAVCPNGPGLYAWWCEPGLVPDLAHAPDGPTVSKDGRLELLYVGLTTGTLRQRIVGNHLGNRTGSSTLRRALGAWLGEAEGWQREWRSGRQQHSSTSEAELTRWMRENLYLTWVRHPNPSDVEADVIRLLLPPLNYVHNSAHPNYSELRRRREAWRTGGSVG</sequence>
<evidence type="ECO:0000313" key="3">
    <source>
        <dbReference type="EMBL" id="KAE8766142.1"/>
    </source>
</evidence>
<organism evidence="3 4">
    <name type="scientific">Georgenia thermotolerans</name>
    <dbReference type="NCBI Taxonomy" id="527326"/>
    <lineage>
        <taxon>Bacteria</taxon>
        <taxon>Bacillati</taxon>
        <taxon>Actinomycetota</taxon>
        <taxon>Actinomycetes</taxon>
        <taxon>Micrococcales</taxon>
        <taxon>Bogoriellaceae</taxon>
        <taxon>Georgenia</taxon>
    </lineage>
</organism>
<proteinExistence type="predicted"/>
<dbReference type="EMBL" id="WHJE01000001">
    <property type="protein sequence ID" value="KAE8766142.1"/>
    <property type="molecule type" value="Genomic_DNA"/>
</dbReference>
<dbReference type="OrthoDB" id="7593365at2"/>
<gene>
    <name evidence="3" type="ORF">GB883_00455</name>
</gene>
<accession>A0A7J5UV41</accession>
<evidence type="ECO:0000259" key="2">
    <source>
        <dbReference type="Pfam" id="PF20815"/>
    </source>
</evidence>
<dbReference type="AlphaFoldDB" id="A0A7J5UV41"/>
<dbReference type="InterPro" id="IPR049311">
    <property type="entry name" value="GIY_YIG_cat"/>
</dbReference>
<dbReference type="Pfam" id="PF20815">
    <property type="entry name" value="GIY_YIG_2"/>
    <property type="match status" value="1"/>
</dbReference>
<name>A0A7J5UV41_9MICO</name>
<evidence type="ECO:0000256" key="1">
    <source>
        <dbReference type="SAM" id="MobiDB-lite"/>
    </source>
</evidence>
<keyword evidence="4" id="KW-1185">Reference proteome</keyword>
<dbReference type="Proteomes" id="UP000451860">
    <property type="component" value="Unassembled WGS sequence"/>
</dbReference>
<feature type="region of interest" description="Disordered" evidence="1">
    <location>
        <begin position="133"/>
        <end position="162"/>
    </location>
</feature>
<comment type="caution">
    <text evidence="3">The sequence shown here is derived from an EMBL/GenBank/DDBJ whole genome shotgun (WGS) entry which is preliminary data.</text>
</comment>
<evidence type="ECO:0000313" key="4">
    <source>
        <dbReference type="Proteomes" id="UP000451860"/>
    </source>
</evidence>
<protein>
    <recommendedName>
        <fullName evidence="2">GIY-YIG catalytic domain-containing protein</fullName>
    </recommendedName>
</protein>